<dbReference type="HAMAP" id="MF_00135">
    <property type="entry name" value="PRAI"/>
    <property type="match status" value="1"/>
</dbReference>
<keyword evidence="6 9" id="KW-0822">Tryptophan biosynthesis</keyword>
<reference evidence="12" key="1">
    <citation type="submission" date="2016-10" db="EMBL/GenBank/DDBJ databases">
        <authorList>
            <person name="Varghese N."/>
            <person name="Submissions S."/>
        </authorList>
    </citation>
    <scope>NUCLEOTIDE SEQUENCE [LARGE SCALE GENOMIC DNA]</scope>
    <source>
        <strain evidence="12">DSM 45789</strain>
    </source>
</reference>
<evidence type="ECO:0000256" key="6">
    <source>
        <dbReference type="ARBA" id="ARBA00022822"/>
    </source>
</evidence>
<comment type="pathway">
    <text evidence="2 9">Amino-acid biosynthesis; L-tryptophan biosynthesis; L-tryptophan from chorismate: step 3/5.</text>
</comment>
<evidence type="ECO:0000256" key="3">
    <source>
        <dbReference type="ARBA" id="ARBA00012572"/>
    </source>
</evidence>
<dbReference type="EC" id="5.3.1.24" evidence="3 9"/>
<evidence type="ECO:0000256" key="9">
    <source>
        <dbReference type="HAMAP-Rule" id="MF_00135"/>
    </source>
</evidence>
<sequence length="220" mass="24005">MKRRTGIKLCGMRHPKDIEACESLDIDAIGLILVPNRRRTVTMGIAKEIVNRVPDSIAAVGVMANPSMDEVKQWVEHVPLDRIQLHGNESPECCHRIREEVGIPIIKVMHVDDQGESSGEVGAYASVVDAVLLDSGAGPLKGGSGQTFSWDKIPSLVDPWQKEGIPVWIAGGLHPENVAELVRRFAIAGVDTSSGVETAEKKDPKKMATFVERVRNVDNE</sequence>
<proteinExistence type="inferred from homology"/>
<dbReference type="CDD" id="cd00405">
    <property type="entry name" value="PRAI"/>
    <property type="match status" value="1"/>
</dbReference>
<dbReference type="PANTHER" id="PTHR42894:SF1">
    <property type="entry name" value="N-(5'-PHOSPHORIBOSYL)ANTHRANILATE ISOMERASE"/>
    <property type="match status" value="1"/>
</dbReference>
<dbReference type="GO" id="GO:0000162">
    <property type="term" value="P:L-tryptophan biosynthetic process"/>
    <property type="evidence" value="ECO:0007669"/>
    <property type="project" value="UniProtKB-UniRule"/>
</dbReference>
<dbReference type="Pfam" id="PF00697">
    <property type="entry name" value="PRAI"/>
    <property type="match status" value="1"/>
</dbReference>
<accession>A0A1I6TZP3</accession>
<gene>
    <name evidence="9" type="primary">trpF</name>
    <name evidence="11" type="ORF">SAMN05444972_11247</name>
</gene>
<dbReference type="PANTHER" id="PTHR42894">
    <property type="entry name" value="N-(5'-PHOSPHORIBOSYL)ANTHRANILATE ISOMERASE"/>
    <property type="match status" value="1"/>
</dbReference>
<protein>
    <recommendedName>
        <fullName evidence="4 9">N-(5'-phosphoribosyl)anthranilate isomerase</fullName>
        <shortName evidence="9">PRAI</shortName>
        <ecNumber evidence="3 9">5.3.1.24</ecNumber>
    </recommendedName>
</protein>
<dbReference type="InterPro" id="IPR013785">
    <property type="entry name" value="Aldolase_TIM"/>
</dbReference>
<dbReference type="OrthoDB" id="9786954at2"/>
<evidence type="ECO:0000313" key="11">
    <source>
        <dbReference type="EMBL" id="SFS94568.1"/>
    </source>
</evidence>
<comment type="catalytic activity">
    <reaction evidence="1 9">
        <text>N-(5-phospho-beta-D-ribosyl)anthranilate = 1-(2-carboxyphenylamino)-1-deoxy-D-ribulose 5-phosphate</text>
        <dbReference type="Rhea" id="RHEA:21540"/>
        <dbReference type="ChEBI" id="CHEBI:18277"/>
        <dbReference type="ChEBI" id="CHEBI:58613"/>
        <dbReference type="EC" id="5.3.1.24"/>
    </reaction>
</comment>
<keyword evidence="7 9" id="KW-0057">Aromatic amino acid biosynthesis</keyword>
<evidence type="ECO:0000259" key="10">
    <source>
        <dbReference type="Pfam" id="PF00697"/>
    </source>
</evidence>
<evidence type="ECO:0000256" key="5">
    <source>
        <dbReference type="ARBA" id="ARBA00022605"/>
    </source>
</evidence>
<dbReference type="InterPro" id="IPR044643">
    <property type="entry name" value="TrpF_fam"/>
</dbReference>
<dbReference type="Gene3D" id="3.20.20.70">
    <property type="entry name" value="Aldolase class I"/>
    <property type="match status" value="1"/>
</dbReference>
<dbReference type="InterPro" id="IPR001240">
    <property type="entry name" value="PRAI_dom"/>
</dbReference>
<keyword evidence="8 9" id="KW-0413">Isomerase</keyword>
<evidence type="ECO:0000256" key="1">
    <source>
        <dbReference type="ARBA" id="ARBA00001164"/>
    </source>
</evidence>
<name>A0A1I6TZP3_9BACL</name>
<comment type="similarity">
    <text evidence="9">Belongs to the TrpF family.</text>
</comment>
<feature type="domain" description="N-(5'phosphoribosyl) anthranilate isomerase (PRAI)" evidence="10">
    <location>
        <begin position="8"/>
        <end position="212"/>
    </location>
</feature>
<dbReference type="InterPro" id="IPR011060">
    <property type="entry name" value="RibuloseP-bd_barrel"/>
</dbReference>
<keyword evidence="12" id="KW-1185">Reference proteome</keyword>
<dbReference type="AlphaFoldDB" id="A0A1I6TZP3"/>
<evidence type="ECO:0000256" key="4">
    <source>
        <dbReference type="ARBA" id="ARBA00022272"/>
    </source>
</evidence>
<evidence type="ECO:0000256" key="7">
    <source>
        <dbReference type="ARBA" id="ARBA00023141"/>
    </source>
</evidence>
<keyword evidence="5 9" id="KW-0028">Amino-acid biosynthesis</keyword>
<dbReference type="Proteomes" id="UP000198660">
    <property type="component" value="Unassembled WGS sequence"/>
</dbReference>
<evidence type="ECO:0000256" key="2">
    <source>
        <dbReference type="ARBA" id="ARBA00004664"/>
    </source>
</evidence>
<evidence type="ECO:0000313" key="12">
    <source>
        <dbReference type="Proteomes" id="UP000198660"/>
    </source>
</evidence>
<dbReference type="SUPFAM" id="SSF51366">
    <property type="entry name" value="Ribulose-phoshate binding barrel"/>
    <property type="match status" value="1"/>
</dbReference>
<organism evidence="11 12">
    <name type="scientific">Marininema halotolerans</name>
    <dbReference type="NCBI Taxonomy" id="1155944"/>
    <lineage>
        <taxon>Bacteria</taxon>
        <taxon>Bacillati</taxon>
        <taxon>Bacillota</taxon>
        <taxon>Bacilli</taxon>
        <taxon>Bacillales</taxon>
        <taxon>Thermoactinomycetaceae</taxon>
        <taxon>Marininema</taxon>
    </lineage>
</organism>
<dbReference type="GO" id="GO:0004640">
    <property type="term" value="F:phosphoribosylanthranilate isomerase activity"/>
    <property type="evidence" value="ECO:0007669"/>
    <property type="project" value="UniProtKB-UniRule"/>
</dbReference>
<dbReference type="EMBL" id="FPAA01000012">
    <property type="protein sequence ID" value="SFS94568.1"/>
    <property type="molecule type" value="Genomic_DNA"/>
</dbReference>
<dbReference type="UniPathway" id="UPA00035">
    <property type="reaction ID" value="UER00042"/>
</dbReference>
<dbReference type="RefSeq" id="WP_091838644.1">
    <property type="nucleotide sequence ID" value="NZ_FPAA01000012.1"/>
</dbReference>
<evidence type="ECO:0000256" key="8">
    <source>
        <dbReference type="ARBA" id="ARBA00023235"/>
    </source>
</evidence>